<evidence type="ECO:0000256" key="1">
    <source>
        <dbReference type="SAM" id="MobiDB-lite"/>
    </source>
</evidence>
<feature type="region of interest" description="Disordered" evidence="1">
    <location>
        <begin position="197"/>
        <end position="216"/>
    </location>
</feature>
<dbReference type="RefSeq" id="WP_222974171.1">
    <property type="nucleotide sequence ID" value="NZ_JAINVZ010000002.1"/>
</dbReference>
<dbReference type="EMBL" id="JAINVZ010000002">
    <property type="protein sequence ID" value="MBY8884158.1"/>
    <property type="molecule type" value="Genomic_DNA"/>
</dbReference>
<keyword evidence="3" id="KW-1185">Reference proteome</keyword>
<name>A0ABS7QLV6_9ACTN</name>
<evidence type="ECO:0000313" key="3">
    <source>
        <dbReference type="Proteomes" id="UP001198565"/>
    </source>
</evidence>
<comment type="caution">
    <text evidence="2">The sequence shown here is derived from an EMBL/GenBank/DDBJ whole genome shotgun (WGS) entry which is preliminary data.</text>
</comment>
<dbReference type="Pfam" id="PF20062">
    <property type="entry name" value="DUF6461"/>
    <property type="match status" value="1"/>
</dbReference>
<dbReference type="Proteomes" id="UP001198565">
    <property type="component" value="Unassembled WGS sequence"/>
</dbReference>
<organism evidence="2 3">
    <name type="scientific">Streptantibioticus parmotrematis</name>
    <dbReference type="NCBI Taxonomy" id="2873249"/>
    <lineage>
        <taxon>Bacteria</taxon>
        <taxon>Bacillati</taxon>
        <taxon>Actinomycetota</taxon>
        <taxon>Actinomycetes</taxon>
        <taxon>Kitasatosporales</taxon>
        <taxon>Streptomycetaceae</taxon>
        <taxon>Streptantibioticus</taxon>
    </lineage>
</organism>
<accession>A0ABS7QLV6</accession>
<gene>
    <name evidence="2" type="ORF">K7472_04765</name>
</gene>
<protein>
    <submittedName>
        <fullName evidence="2">DUF6461 domain-containing protein</fullName>
    </submittedName>
</protein>
<evidence type="ECO:0000313" key="2">
    <source>
        <dbReference type="EMBL" id="MBY8884158.1"/>
    </source>
</evidence>
<sequence>MTATPWHWALTDDYPAFCLTFARGLDPHALLRRYGAHSGDPRVLTEQESIAEPPADASLLRAGTVDGWAFCFETRGVQGWTAHVLTEVSRDTESFTVMRAGALHAVSHWQNGQKREAFEPGTPYSFDPNHSHLLWNAVRARLEQPRPVPSFLAALDAVSEHIGGSLTESAIEGPLLTVVLPEPASVLPEATAGHEGLGRCLGTLAPPPPSRDPESR</sequence>
<proteinExistence type="predicted"/>
<dbReference type="InterPro" id="IPR045592">
    <property type="entry name" value="DUF6461"/>
</dbReference>
<reference evidence="2 3" key="1">
    <citation type="submission" date="2021-08" db="EMBL/GenBank/DDBJ databases">
        <title>Streptomyces sp. PTM05 isolated from lichen.</title>
        <authorList>
            <person name="Somphong A."/>
            <person name="Phongsopitanun W."/>
            <person name="Tanasupawat S."/>
        </authorList>
    </citation>
    <scope>NUCLEOTIDE SEQUENCE [LARGE SCALE GENOMIC DNA]</scope>
    <source>
        <strain evidence="2 3">Ptm05</strain>
    </source>
</reference>